<dbReference type="SUPFAM" id="SSF51283">
    <property type="entry name" value="dUTPase-like"/>
    <property type="match status" value="1"/>
</dbReference>
<dbReference type="RefSeq" id="NP_861645.1">
    <property type="nucleotide sequence ID" value="NC_004927.2"/>
</dbReference>
<evidence type="ECO:0000256" key="3">
    <source>
        <dbReference type="SAM" id="MobiDB-lite"/>
    </source>
</evidence>
<evidence type="ECO:0000256" key="1">
    <source>
        <dbReference type="ARBA" id="ARBA00022801"/>
    </source>
</evidence>
<dbReference type="GO" id="GO:0008829">
    <property type="term" value="F:dCTP deaminase activity"/>
    <property type="evidence" value="ECO:0007669"/>
    <property type="project" value="InterPro"/>
</dbReference>
<dbReference type="PANTHER" id="PTHR42680">
    <property type="entry name" value="DCTP DEAMINASE"/>
    <property type="match status" value="1"/>
</dbReference>
<gene>
    <name evidence="4" type="ORF">HfxHF1_400</name>
</gene>
<dbReference type="Pfam" id="PF22769">
    <property type="entry name" value="DCD"/>
    <property type="match status" value="1"/>
</dbReference>
<dbReference type="CDD" id="cd07557">
    <property type="entry name" value="trimeric_dUTPase"/>
    <property type="match status" value="1"/>
</dbReference>
<keyword evidence="2" id="KW-0546">Nucleotide metabolism</keyword>
<name>Q7TDI5_9CAUD</name>
<protein>
    <submittedName>
        <fullName evidence="4">dCTP deaminase</fullName>
    </submittedName>
</protein>
<proteinExistence type="inferred from homology"/>
<dbReference type="InterPro" id="IPR033704">
    <property type="entry name" value="dUTPase_trimeric"/>
</dbReference>
<dbReference type="HAMAP" id="MF_00146">
    <property type="entry name" value="dCTP_deaminase"/>
    <property type="match status" value="1"/>
</dbReference>
<dbReference type="GO" id="GO:0006229">
    <property type="term" value="P:dUTP biosynthetic process"/>
    <property type="evidence" value="ECO:0007669"/>
    <property type="project" value="InterPro"/>
</dbReference>
<evidence type="ECO:0000256" key="2">
    <source>
        <dbReference type="ARBA" id="ARBA00023080"/>
    </source>
</evidence>
<dbReference type="Gene3D" id="2.70.40.10">
    <property type="match status" value="1"/>
</dbReference>
<organism evidence="4 5">
    <name type="scientific">Halophage HF1</name>
    <dbReference type="NCBI Taxonomy" id="2847106"/>
    <lineage>
        <taxon>Viruses</taxon>
        <taxon>Duplodnaviria</taxon>
        <taxon>Heunggongvirae</taxon>
        <taxon>Uroviricota</taxon>
        <taxon>Caudoviricetes</taxon>
        <taxon>Thumleimavirales</taxon>
        <taxon>Hafunaviridae</taxon>
        <taxon>Haloferacalesvirus</taxon>
        <taxon>Haloferacalesvirus moolapense</taxon>
        <taxon>Haloferacalesvirus HF1</taxon>
    </lineage>
</organism>
<feature type="compositionally biased region" description="Polar residues" evidence="3">
    <location>
        <begin position="159"/>
        <end position="173"/>
    </location>
</feature>
<dbReference type="NCBIfam" id="TIGR02274">
    <property type="entry name" value="dCTP_deam"/>
    <property type="match status" value="1"/>
</dbReference>
<dbReference type="PANTHER" id="PTHR42680:SF3">
    <property type="entry name" value="DCTP DEAMINASE"/>
    <property type="match status" value="1"/>
</dbReference>
<dbReference type="KEGG" id="vg:1733870"/>
<dbReference type="EMBL" id="AY190604">
    <property type="protein sequence ID" value="AAO61356.1"/>
    <property type="molecule type" value="Genomic_DNA"/>
</dbReference>
<keyword evidence="1" id="KW-0378">Hydrolase</keyword>
<keyword evidence="5" id="KW-1185">Reference proteome</keyword>
<dbReference type="InterPro" id="IPR036157">
    <property type="entry name" value="dUTPase-like_sf"/>
</dbReference>
<sequence length="182" mass="20067">MTVLSQHDIQRSISKGNLGAVRNGKKLAVEPASMDLHIGDELKIPSATGTVVVDEEETYPDYYERSIEYSLKPGDFALAHTEEMVTIPPDMVGVLHGRSSVGRLGLFIHNAGFIDPGFRGQITLELFNASNHPIQLKEGMRACQLAIHELKTMPDSAYSDENGNKYSDQTGATPSRLYEDFQ</sequence>
<feature type="region of interest" description="Disordered" evidence="3">
    <location>
        <begin position="156"/>
        <end position="182"/>
    </location>
</feature>
<dbReference type="Proteomes" id="UP000001309">
    <property type="component" value="Segment"/>
</dbReference>
<dbReference type="GeneID" id="1733870"/>
<dbReference type="InterPro" id="IPR011962">
    <property type="entry name" value="dCTP_deaminase"/>
</dbReference>
<accession>Q7TDI5</accession>
<reference evidence="4 5" key="1">
    <citation type="journal article" date="2004" name="J. Bacteriol.">
        <title>Haloviruses HF1 and HF2: evidence for a recent and large recombination event.</title>
        <authorList>
            <person name="Tang S.L."/>
            <person name="Nuttall S."/>
            <person name="Dyall-Smith M."/>
        </authorList>
    </citation>
    <scope>NUCLEOTIDE SEQUENCE [LARGE SCALE GENOMIC DNA]</scope>
</reference>
<evidence type="ECO:0000313" key="4">
    <source>
        <dbReference type="EMBL" id="AAO61356.1"/>
    </source>
</evidence>
<evidence type="ECO:0000313" key="5">
    <source>
        <dbReference type="Proteomes" id="UP000001309"/>
    </source>
</evidence>